<dbReference type="InterPro" id="IPR003018">
    <property type="entry name" value="GAF"/>
</dbReference>
<dbReference type="InterPro" id="IPR029016">
    <property type="entry name" value="GAF-like_dom_sf"/>
</dbReference>
<dbReference type="GO" id="GO:0043709">
    <property type="term" value="P:cell adhesion involved in single-species biofilm formation"/>
    <property type="evidence" value="ECO:0007669"/>
    <property type="project" value="TreeGrafter"/>
</dbReference>
<evidence type="ECO:0000313" key="7">
    <source>
        <dbReference type="Proteomes" id="UP000284465"/>
    </source>
</evidence>
<dbReference type="Gene3D" id="3.30.450.40">
    <property type="match status" value="1"/>
</dbReference>
<feature type="domain" description="GGDEF" evidence="2">
    <location>
        <begin position="324"/>
        <end position="448"/>
    </location>
</feature>
<dbReference type="EMBL" id="QSFP01000025">
    <property type="protein sequence ID" value="RHA64919.1"/>
    <property type="molecule type" value="Genomic_DNA"/>
</dbReference>
<evidence type="ECO:0000256" key="1">
    <source>
        <dbReference type="SAM" id="Coils"/>
    </source>
</evidence>
<evidence type="ECO:0000313" key="8">
    <source>
        <dbReference type="Proteomes" id="UP000479531"/>
    </source>
</evidence>
<dbReference type="CDD" id="cd01949">
    <property type="entry name" value="GGDEF"/>
    <property type="match status" value="1"/>
</dbReference>
<reference evidence="3 8" key="2">
    <citation type="submission" date="2019-10" db="EMBL/GenBank/DDBJ databases">
        <title>Roseburia spp. ameliorate alcoholic fatty liver via restoration of gut barrier function.</title>
        <authorList>
            <person name="Seo B."/>
            <person name="Ko G."/>
        </authorList>
    </citation>
    <scope>NUCLEOTIDE SEQUENCE [LARGE SCALE GENOMIC DNA]</scope>
    <source>
        <strain evidence="3 8">SNUG30017</strain>
    </source>
</reference>
<dbReference type="PROSITE" id="PS50887">
    <property type="entry name" value="GGDEF"/>
    <property type="match status" value="1"/>
</dbReference>
<dbReference type="GO" id="GO:1902201">
    <property type="term" value="P:negative regulation of bacterial-type flagellum-dependent cell motility"/>
    <property type="evidence" value="ECO:0007669"/>
    <property type="project" value="TreeGrafter"/>
</dbReference>
<dbReference type="Pfam" id="PF01590">
    <property type="entry name" value="GAF"/>
    <property type="match status" value="1"/>
</dbReference>
<gene>
    <name evidence="5" type="ORF">DW856_11975</name>
    <name evidence="4" type="ORF">DW927_16430</name>
    <name evidence="3" type="ORF">GCK47_07415</name>
</gene>
<evidence type="ECO:0000313" key="3">
    <source>
        <dbReference type="EMBL" id="MVQ45532.1"/>
    </source>
</evidence>
<dbReference type="SUPFAM" id="SSF55073">
    <property type="entry name" value="Nucleotide cyclase"/>
    <property type="match status" value="1"/>
</dbReference>
<dbReference type="Pfam" id="PF00990">
    <property type="entry name" value="GGDEF"/>
    <property type="match status" value="1"/>
</dbReference>
<evidence type="ECO:0000313" key="4">
    <source>
        <dbReference type="EMBL" id="RHA64919.1"/>
    </source>
</evidence>
<feature type="coiled-coil region" evidence="1">
    <location>
        <begin position="207"/>
        <end position="238"/>
    </location>
</feature>
<name>A0A3R6DD40_9FIRM</name>
<protein>
    <submittedName>
        <fullName evidence="4">Diguanylate cyclase</fullName>
    </submittedName>
</protein>
<dbReference type="Gene3D" id="3.30.70.270">
    <property type="match status" value="1"/>
</dbReference>
<dbReference type="EMBL" id="WGGT01000007">
    <property type="protein sequence ID" value="MVQ45532.1"/>
    <property type="molecule type" value="Genomic_DNA"/>
</dbReference>
<keyword evidence="1" id="KW-0175">Coiled coil</keyword>
<sequence length="448" mass="52927">MGNGMERIWNFFENMNEYVYVADADTHELVYMNKKMRDTYGIHSKEELAGKKCYELLQNSSLPCTICNNDELQEGQFKEWRYFNPLLNKYFKIKDTVVEDNGRRYRIEIALNISSQEHQKNVVRRYEKLEKIVNEGLRLALGTSSADKSLDIILEYIGKALDGERTYIFEHNENGYDDNTYEWVANGIKPEKDNLQNLPPELCANWYRNFQEDKNIVIENLENIREEDSEQYKNLKRQDIHSLVVVPLYWEKKIIGFYGVDNPPAESLDYVSDMLHIMGSFIVSSIRRRNLLRQLERMSYHDQLTQFGNRYAVDWFVEHEWNGEQIGVVYCDITGLKKVNDEQGHEAGDRLIIRACECLAGVFKGYGLYRIGGDELLVLCLGIEEKDLREHVEKLRMDMKEHQVTMAVGMIWKERGPKDIDLLLNESERLMYEDKDRYYKEHGLKRRR</sequence>
<dbReference type="Proteomes" id="UP000284465">
    <property type="component" value="Unassembled WGS sequence"/>
</dbReference>
<dbReference type="InterPro" id="IPR000160">
    <property type="entry name" value="GGDEF_dom"/>
</dbReference>
<dbReference type="InterPro" id="IPR043128">
    <property type="entry name" value="Rev_trsase/Diguanyl_cyclase"/>
</dbReference>
<dbReference type="SUPFAM" id="SSF55785">
    <property type="entry name" value="PYP-like sensor domain (PAS domain)"/>
    <property type="match status" value="1"/>
</dbReference>
<accession>A0A3R6DD40</accession>
<dbReference type="SMART" id="SM00267">
    <property type="entry name" value="GGDEF"/>
    <property type="match status" value="1"/>
</dbReference>
<dbReference type="Gene3D" id="3.30.450.20">
    <property type="entry name" value="PAS domain"/>
    <property type="match status" value="1"/>
</dbReference>
<dbReference type="InterPro" id="IPR050469">
    <property type="entry name" value="Diguanylate_Cyclase"/>
</dbReference>
<organism evidence="4 7">
    <name type="scientific">Roseburia intestinalis</name>
    <dbReference type="NCBI Taxonomy" id="166486"/>
    <lineage>
        <taxon>Bacteria</taxon>
        <taxon>Bacillati</taxon>
        <taxon>Bacillota</taxon>
        <taxon>Clostridia</taxon>
        <taxon>Lachnospirales</taxon>
        <taxon>Lachnospiraceae</taxon>
        <taxon>Roseburia</taxon>
    </lineage>
</organism>
<dbReference type="Proteomes" id="UP000479531">
    <property type="component" value="Unassembled WGS sequence"/>
</dbReference>
<dbReference type="SUPFAM" id="SSF55781">
    <property type="entry name" value="GAF domain-like"/>
    <property type="match status" value="1"/>
</dbReference>
<dbReference type="GO" id="GO:0005886">
    <property type="term" value="C:plasma membrane"/>
    <property type="evidence" value="ECO:0007669"/>
    <property type="project" value="TreeGrafter"/>
</dbReference>
<evidence type="ECO:0000313" key="5">
    <source>
        <dbReference type="EMBL" id="RHC16155.1"/>
    </source>
</evidence>
<dbReference type="InterPro" id="IPR029787">
    <property type="entry name" value="Nucleotide_cyclase"/>
</dbReference>
<proteinExistence type="predicted"/>
<dbReference type="InterPro" id="IPR035965">
    <property type="entry name" value="PAS-like_dom_sf"/>
</dbReference>
<evidence type="ECO:0000259" key="2">
    <source>
        <dbReference type="PROSITE" id="PS50887"/>
    </source>
</evidence>
<evidence type="ECO:0000313" key="6">
    <source>
        <dbReference type="Proteomes" id="UP000283513"/>
    </source>
</evidence>
<dbReference type="EMBL" id="QSHO01000010">
    <property type="protein sequence ID" value="RHC16155.1"/>
    <property type="molecule type" value="Genomic_DNA"/>
</dbReference>
<dbReference type="GO" id="GO:0052621">
    <property type="term" value="F:diguanylate cyclase activity"/>
    <property type="evidence" value="ECO:0007669"/>
    <property type="project" value="TreeGrafter"/>
</dbReference>
<dbReference type="Proteomes" id="UP000283513">
    <property type="component" value="Unassembled WGS sequence"/>
</dbReference>
<dbReference type="PANTHER" id="PTHR45138">
    <property type="entry name" value="REGULATORY COMPONENTS OF SENSORY TRANSDUCTION SYSTEM"/>
    <property type="match status" value="1"/>
</dbReference>
<comment type="caution">
    <text evidence="4">The sequence shown here is derived from an EMBL/GenBank/DDBJ whole genome shotgun (WGS) entry which is preliminary data.</text>
</comment>
<reference evidence="6 7" key="1">
    <citation type="submission" date="2018-08" db="EMBL/GenBank/DDBJ databases">
        <title>A genome reference for cultivated species of the human gut microbiota.</title>
        <authorList>
            <person name="Zou Y."/>
            <person name="Xue W."/>
            <person name="Luo G."/>
        </authorList>
    </citation>
    <scope>NUCLEOTIDE SEQUENCE [LARGE SCALE GENOMIC DNA]</scope>
    <source>
        <strain evidence="5 6">AM37-1AC</strain>
        <strain evidence="4 7">AM43-11</strain>
    </source>
</reference>
<dbReference type="PANTHER" id="PTHR45138:SF9">
    <property type="entry name" value="DIGUANYLATE CYCLASE DGCM-RELATED"/>
    <property type="match status" value="1"/>
</dbReference>
<dbReference type="NCBIfam" id="TIGR00254">
    <property type="entry name" value="GGDEF"/>
    <property type="match status" value="1"/>
</dbReference>
<dbReference type="AlphaFoldDB" id="A0A3R6DD40"/>